<organism evidence="1 2">
    <name type="scientific">Jatrophihabitans lederbergiae</name>
    <dbReference type="NCBI Taxonomy" id="3075547"/>
    <lineage>
        <taxon>Bacteria</taxon>
        <taxon>Bacillati</taxon>
        <taxon>Actinomycetota</taxon>
        <taxon>Actinomycetes</taxon>
        <taxon>Jatrophihabitantales</taxon>
        <taxon>Jatrophihabitantaceae</taxon>
        <taxon>Jatrophihabitans</taxon>
    </lineage>
</organism>
<dbReference type="InterPro" id="IPR036318">
    <property type="entry name" value="FAD-bd_PCMH-like_sf"/>
</dbReference>
<proteinExistence type="predicted"/>
<accession>A0ABU2J9G6</accession>
<gene>
    <name evidence="1" type="ORF">RM423_09515</name>
</gene>
<comment type="caution">
    <text evidence="1">The sequence shown here is derived from an EMBL/GenBank/DDBJ whole genome shotgun (WGS) entry which is preliminary data.</text>
</comment>
<protein>
    <submittedName>
        <fullName evidence="1">FAD-binding protein</fullName>
    </submittedName>
</protein>
<evidence type="ECO:0000313" key="1">
    <source>
        <dbReference type="EMBL" id="MDT0261630.1"/>
    </source>
</evidence>
<dbReference type="PANTHER" id="PTHR21071">
    <property type="entry name" value="UDP-N-ACETYLENOLPYRUVOYLGLUCOSAMINE REDUCTASE"/>
    <property type="match status" value="1"/>
</dbReference>
<sequence length="56" mass="5712">MVDAGWSGLETMVGIPGLVGAAPVQNAGAYGSEVADVLTALTVLDRRTRAVPVWAT</sequence>
<evidence type="ECO:0000313" key="2">
    <source>
        <dbReference type="Proteomes" id="UP001183176"/>
    </source>
</evidence>
<dbReference type="InterPro" id="IPR016169">
    <property type="entry name" value="FAD-bd_PCMH_sub2"/>
</dbReference>
<name>A0ABU2J9G6_9ACTN</name>
<keyword evidence="2" id="KW-1185">Reference proteome</keyword>
<dbReference type="Proteomes" id="UP001183176">
    <property type="component" value="Unassembled WGS sequence"/>
</dbReference>
<dbReference type="Gene3D" id="3.30.465.10">
    <property type="match status" value="1"/>
</dbReference>
<dbReference type="SUPFAM" id="SSF56176">
    <property type="entry name" value="FAD-binding/transporter-associated domain-like"/>
    <property type="match status" value="1"/>
</dbReference>
<dbReference type="InterPro" id="IPR003170">
    <property type="entry name" value="MurB"/>
</dbReference>
<reference evidence="2" key="1">
    <citation type="submission" date="2023-07" db="EMBL/GenBank/DDBJ databases">
        <title>30 novel species of actinomycetes from the DSMZ collection.</title>
        <authorList>
            <person name="Nouioui I."/>
        </authorList>
    </citation>
    <scope>NUCLEOTIDE SEQUENCE [LARGE SCALE GENOMIC DNA]</scope>
    <source>
        <strain evidence="2">DSM 44399</strain>
    </source>
</reference>
<dbReference type="PANTHER" id="PTHR21071:SF4">
    <property type="entry name" value="UDP-N-ACETYLENOLPYRUVOYLGLUCOSAMINE REDUCTASE"/>
    <property type="match status" value="1"/>
</dbReference>
<dbReference type="EMBL" id="JAVREH010000009">
    <property type="protein sequence ID" value="MDT0261630.1"/>
    <property type="molecule type" value="Genomic_DNA"/>
</dbReference>